<evidence type="ECO:0000313" key="4">
    <source>
        <dbReference type="Proteomes" id="UP000237631"/>
    </source>
</evidence>
<reference evidence="4" key="1">
    <citation type="journal article" date="2017" name="bioRxiv">
        <title>Conservation of a gene cluster reveals novel cercosporin biosynthetic mechanisms and extends production to the genus Colletotrichum.</title>
        <authorList>
            <person name="de Jonge R."/>
            <person name="Ebert M.K."/>
            <person name="Huitt-Roehl C.R."/>
            <person name="Pal P."/>
            <person name="Suttle J.C."/>
            <person name="Spanner R.E."/>
            <person name="Neubauer J.D."/>
            <person name="Jurick W.M.II."/>
            <person name="Stott K.A."/>
            <person name="Secor G.A."/>
            <person name="Thomma B.P.H.J."/>
            <person name="Van de Peer Y."/>
            <person name="Townsend C.A."/>
            <person name="Bolton M.D."/>
        </authorList>
    </citation>
    <scope>NUCLEOTIDE SEQUENCE [LARGE SCALE GENOMIC DNA]</scope>
    <source>
        <strain evidence="4">CBS538.71</strain>
    </source>
</reference>
<gene>
    <name evidence="3" type="ORF">CBER1_09651</name>
</gene>
<keyword evidence="4" id="KW-1185">Reference proteome</keyword>
<organism evidence="3 4">
    <name type="scientific">Cercospora berteroae</name>
    <dbReference type="NCBI Taxonomy" id="357750"/>
    <lineage>
        <taxon>Eukaryota</taxon>
        <taxon>Fungi</taxon>
        <taxon>Dikarya</taxon>
        <taxon>Ascomycota</taxon>
        <taxon>Pezizomycotina</taxon>
        <taxon>Dothideomycetes</taxon>
        <taxon>Dothideomycetidae</taxon>
        <taxon>Mycosphaerellales</taxon>
        <taxon>Mycosphaerellaceae</taxon>
        <taxon>Cercospora</taxon>
    </lineage>
</organism>
<sequence length="523" mass="57837">MTVVRYKPPELKYIKLLRQHIAKGRRENALSSVYSQLDRSAYWRSEAERGQAALRSAEKEAIDLRREIATLKGKLDNRPSSPVKKRKKVDTDVVLVPRSPKKAKRAASPMSSGPLVTDLTIEEEYSQAGEIGNELLRAVFHILEALKPGRRTETDELAYHIERACSVIPSIVQEELDKLIADSNAGGKHSKAALTVATRALATILAGYTRLGNVQPQSQGVSVPGKVTYAMVVMFRNLVDQLTVLSDRGATKKENVDDNVSAPVNARPSTARPATSHAKGGASRPSTARPSSPKKGKAKAPARAKNPKEEKIKENPLLKLYTTFLGKIIDMIDPKVESNHALFEGFTYCVLNHLGKRLYTIVFGKTRAPTLEAEIKQGVDVRPDETSPDPILAQELTHEQKQTTLEAPYLLHLLNRVMIAAPAFFGNVHGIKNSGKTRNVNKAPAKNTLAISAKECLQRTLVNCMFGTEGMVDDPFKEYLRMPGPGEATMTVPKIKEVDVTKHFQEEIWRCLGWDILAKEGEW</sequence>
<protein>
    <submittedName>
        <fullName evidence="3">Uncharacterized protein</fullName>
    </submittedName>
</protein>
<keyword evidence="1" id="KW-0175">Coiled coil</keyword>
<dbReference type="AlphaFoldDB" id="A0A2S6BX68"/>
<dbReference type="EMBL" id="PNEN01001723">
    <property type="protein sequence ID" value="PPJ52067.1"/>
    <property type="molecule type" value="Genomic_DNA"/>
</dbReference>
<comment type="caution">
    <text evidence="3">The sequence shown here is derived from an EMBL/GenBank/DDBJ whole genome shotgun (WGS) entry which is preliminary data.</text>
</comment>
<evidence type="ECO:0000313" key="3">
    <source>
        <dbReference type="EMBL" id="PPJ52067.1"/>
    </source>
</evidence>
<feature type="compositionally biased region" description="Basic residues" evidence="2">
    <location>
        <begin position="292"/>
        <end position="302"/>
    </location>
</feature>
<dbReference type="Proteomes" id="UP000237631">
    <property type="component" value="Unassembled WGS sequence"/>
</dbReference>
<evidence type="ECO:0000256" key="2">
    <source>
        <dbReference type="SAM" id="MobiDB-lite"/>
    </source>
</evidence>
<dbReference type="OrthoDB" id="202825at2759"/>
<name>A0A2S6BX68_9PEZI</name>
<proteinExistence type="predicted"/>
<feature type="compositionally biased region" description="Low complexity" evidence="2">
    <location>
        <begin position="282"/>
        <end position="291"/>
    </location>
</feature>
<accession>A0A2S6BX68</accession>
<evidence type="ECO:0000256" key="1">
    <source>
        <dbReference type="SAM" id="Coils"/>
    </source>
</evidence>
<feature type="region of interest" description="Disordered" evidence="2">
    <location>
        <begin position="252"/>
        <end position="311"/>
    </location>
</feature>
<feature type="coiled-coil region" evidence="1">
    <location>
        <begin position="47"/>
        <end position="74"/>
    </location>
</feature>